<evidence type="ECO:0000313" key="13">
    <source>
        <dbReference type="EMBL" id="MFC3040268.1"/>
    </source>
</evidence>
<feature type="binding site" evidence="11">
    <location>
        <position position="218"/>
    </location>
    <ligand>
        <name>[2Fe-2S] cluster</name>
        <dbReference type="ChEBI" id="CHEBI:190135"/>
    </ligand>
</feature>
<dbReference type="PANTHER" id="PTHR43513:SF3">
    <property type="entry name" value="DIHYDROOROTATE DEHYDROGENASE B (NAD(+)), ELECTRON TRANSFER SUBUNIT-RELATED"/>
    <property type="match status" value="1"/>
</dbReference>
<evidence type="ECO:0000256" key="2">
    <source>
        <dbReference type="ARBA" id="ARBA00022448"/>
    </source>
</evidence>
<dbReference type="InterPro" id="IPR012165">
    <property type="entry name" value="Cyt_c3_hydrogenase_gsu"/>
</dbReference>
<evidence type="ECO:0000256" key="9">
    <source>
        <dbReference type="ARBA" id="ARBA00023004"/>
    </source>
</evidence>
<dbReference type="InterPro" id="IPR050353">
    <property type="entry name" value="PyrK_electron_transfer"/>
</dbReference>
<keyword evidence="6 11" id="KW-0274">FAD</keyword>
<reference evidence="14" key="1">
    <citation type="journal article" date="2019" name="Int. J. Syst. Evol. Microbiol.">
        <title>The Global Catalogue of Microorganisms (GCM) 10K type strain sequencing project: providing services to taxonomists for standard genome sequencing and annotation.</title>
        <authorList>
            <consortium name="The Broad Institute Genomics Platform"/>
            <consortium name="The Broad Institute Genome Sequencing Center for Infectious Disease"/>
            <person name="Wu L."/>
            <person name="Ma J."/>
        </authorList>
    </citation>
    <scope>NUCLEOTIDE SEQUENCE [LARGE SCALE GENOMIC DNA]</scope>
    <source>
        <strain evidence="14">KCTC 13128</strain>
    </source>
</reference>
<feature type="domain" description="FAD-binding FR-type" evidence="12">
    <location>
        <begin position="2"/>
        <end position="99"/>
    </location>
</feature>
<comment type="subunit">
    <text evidence="11">Heterotetramer of 2 PyrK and 2 PyrD type B subunits.</text>
</comment>
<evidence type="ECO:0000256" key="3">
    <source>
        <dbReference type="ARBA" id="ARBA00022630"/>
    </source>
</evidence>
<evidence type="ECO:0000256" key="8">
    <source>
        <dbReference type="ARBA" id="ARBA00022982"/>
    </source>
</evidence>
<keyword evidence="5 11" id="KW-0479">Metal-binding</keyword>
<dbReference type="HAMAP" id="MF_01211">
    <property type="entry name" value="DHODB_Fe_S_bind"/>
    <property type="match status" value="1"/>
</dbReference>
<evidence type="ECO:0000256" key="11">
    <source>
        <dbReference type="HAMAP-Rule" id="MF_01211"/>
    </source>
</evidence>
<organism evidence="13 14">
    <name type="scientific">Virgibacillus xinjiangensis</name>
    <dbReference type="NCBI Taxonomy" id="393090"/>
    <lineage>
        <taxon>Bacteria</taxon>
        <taxon>Bacillati</taxon>
        <taxon>Bacillota</taxon>
        <taxon>Bacilli</taxon>
        <taxon>Bacillales</taxon>
        <taxon>Bacillaceae</taxon>
        <taxon>Virgibacillus</taxon>
    </lineage>
</organism>
<dbReference type="SUPFAM" id="SSF52343">
    <property type="entry name" value="Ferredoxin reductase-like, C-terminal NADP-linked domain"/>
    <property type="match status" value="1"/>
</dbReference>
<keyword evidence="7 11" id="KW-0665">Pyrimidine biosynthesis</keyword>
<evidence type="ECO:0000259" key="12">
    <source>
        <dbReference type="PROSITE" id="PS51384"/>
    </source>
</evidence>
<comment type="caution">
    <text evidence="11">Lacks conserved residue(s) required for the propagation of feature annotation.</text>
</comment>
<dbReference type="SUPFAM" id="SSF63380">
    <property type="entry name" value="Riboflavin synthase domain-like"/>
    <property type="match status" value="1"/>
</dbReference>
<keyword evidence="9 11" id="KW-0408">Iron</keyword>
<keyword evidence="14" id="KW-1185">Reference proteome</keyword>
<dbReference type="InterPro" id="IPR017938">
    <property type="entry name" value="Riboflavin_synthase-like_b-brl"/>
</dbReference>
<comment type="cofactor">
    <cofactor evidence="11">
        <name>[2Fe-2S] cluster</name>
        <dbReference type="ChEBI" id="CHEBI:190135"/>
    </cofactor>
    <text evidence="11">Binds 1 [2Fe-2S] cluster per subunit.</text>
</comment>
<comment type="cofactor">
    <cofactor evidence="11">
        <name>FAD</name>
        <dbReference type="ChEBI" id="CHEBI:57692"/>
    </cofactor>
    <text evidence="11">Binds 1 FAD per subunit.</text>
</comment>
<keyword evidence="4 11" id="KW-0001">2Fe-2S</keyword>
<dbReference type="RefSeq" id="WP_390271334.1">
    <property type="nucleotide sequence ID" value="NZ_JBHRSA010000034.1"/>
</dbReference>
<comment type="function">
    <text evidence="11">Responsible for channeling the electrons from the oxidation of dihydroorotate from the FMN redox center in the PyrD type B subunit to the ultimate electron acceptor NAD(+).</text>
</comment>
<feature type="binding site" evidence="11">
    <location>
        <begin position="74"/>
        <end position="75"/>
    </location>
    <ligand>
        <name>FAD</name>
        <dbReference type="ChEBI" id="CHEBI:57692"/>
    </ligand>
</feature>
<dbReference type="InterPro" id="IPR017927">
    <property type="entry name" value="FAD-bd_FR_type"/>
</dbReference>
<gene>
    <name evidence="11" type="primary">pyrK</name>
    <name evidence="13" type="ORF">ACFOGI_08370</name>
</gene>
<dbReference type="Pfam" id="PF10418">
    <property type="entry name" value="DHODB_Fe-S_bind"/>
    <property type="match status" value="1"/>
</dbReference>
<proteinExistence type="inferred from homology"/>
<sequence length="253" mass="27450">MINKEKMCIQSRQLIAADTIEMVLKNRRVSQAASPGQFLHISVPGHTLRRPISIADVDKDAGTTTILFKINGSGTERLAAYTEEMHLDILGPSGNGFPTATASMEDHTILLIGGGIGIPPLHYLGRTLAEQGKKVIAVLGFQSKSHVFYEKKFQQFAETFIVTDDGSYGNSGLVTDLLDDVTPFDRYYTCGPMPMLQAVTSKLAHKDGYLSLEERMGCGIGACFACVIPEAGTSGYRKICKDGPVFQAEEVVL</sequence>
<feature type="binding site" evidence="11">
    <location>
        <position position="223"/>
    </location>
    <ligand>
        <name>[2Fe-2S] cluster</name>
        <dbReference type="ChEBI" id="CHEBI:190135"/>
    </ligand>
</feature>
<evidence type="ECO:0000256" key="7">
    <source>
        <dbReference type="ARBA" id="ARBA00022975"/>
    </source>
</evidence>
<keyword evidence="3 11" id="KW-0285">Flavoprotein</keyword>
<evidence type="ECO:0000256" key="10">
    <source>
        <dbReference type="ARBA" id="ARBA00023014"/>
    </source>
</evidence>
<dbReference type="Gene3D" id="3.40.50.80">
    <property type="entry name" value="Nucleotide-binding domain of ferredoxin-NADP reductase (FNR) module"/>
    <property type="match status" value="1"/>
</dbReference>
<dbReference type="CDD" id="cd06218">
    <property type="entry name" value="DHOD_e_trans"/>
    <property type="match status" value="1"/>
</dbReference>
<comment type="pathway">
    <text evidence="11">Pyrimidine metabolism; UMP biosynthesis via de novo pathway; orotate from (S)-dihydroorotate (NAD(+) route): step 1/1.</text>
</comment>
<feature type="binding site" evidence="11">
    <location>
        <position position="226"/>
    </location>
    <ligand>
        <name>[2Fe-2S] cluster</name>
        <dbReference type="ChEBI" id="CHEBI:190135"/>
    </ligand>
</feature>
<keyword evidence="10 11" id="KW-0411">Iron-sulfur</keyword>
<dbReference type="Gene3D" id="2.10.240.10">
    <property type="entry name" value="Dihydroorotate dehydrogenase, electron transfer subunit"/>
    <property type="match status" value="1"/>
</dbReference>
<keyword evidence="2 11" id="KW-0813">Transport</keyword>
<dbReference type="InterPro" id="IPR019480">
    <property type="entry name" value="Dihydroorotate_DH_Fe-S-bd"/>
</dbReference>
<accession>A0ABV7CVC8</accession>
<comment type="caution">
    <text evidence="13">The sequence shown here is derived from an EMBL/GenBank/DDBJ whole genome shotgun (WGS) entry which is preliminary data.</text>
</comment>
<dbReference type="PANTHER" id="PTHR43513">
    <property type="entry name" value="DIHYDROOROTATE DEHYDROGENASE B (NAD(+)), ELECTRON TRANSFER SUBUNIT"/>
    <property type="match status" value="1"/>
</dbReference>
<evidence type="ECO:0000256" key="6">
    <source>
        <dbReference type="ARBA" id="ARBA00022827"/>
    </source>
</evidence>
<keyword evidence="8 11" id="KW-0249">Electron transport</keyword>
<name>A0ABV7CVC8_9BACI</name>
<dbReference type="InterPro" id="IPR037117">
    <property type="entry name" value="Dihydroorotate_DH_ele_sf"/>
</dbReference>
<protein>
    <recommendedName>
        <fullName evidence="11">Dihydroorotate dehydrogenase B (NAD(+)), electron transfer subunit</fullName>
    </recommendedName>
    <alternativeName>
        <fullName evidence="11">Dihydroorotate oxidase B, electron transfer subunit</fullName>
    </alternativeName>
</protein>
<evidence type="ECO:0000256" key="1">
    <source>
        <dbReference type="ARBA" id="ARBA00006422"/>
    </source>
</evidence>
<evidence type="ECO:0000256" key="4">
    <source>
        <dbReference type="ARBA" id="ARBA00022714"/>
    </source>
</evidence>
<dbReference type="Proteomes" id="UP001595279">
    <property type="component" value="Unassembled WGS sequence"/>
</dbReference>
<dbReference type="PROSITE" id="PS51384">
    <property type="entry name" value="FAD_FR"/>
    <property type="match status" value="1"/>
</dbReference>
<dbReference type="Gene3D" id="2.40.30.10">
    <property type="entry name" value="Translation factors"/>
    <property type="match status" value="1"/>
</dbReference>
<dbReference type="PIRSF" id="PIRSF006816">
    <property type="entry name" value="Cyc3_hyd_g"/>
    <property type="match status" value="1"/>
</dbReference>
<evidence type="ECO:0000256" key="5">
    <source>
        <dbReference type="ARBA" id="ARBA00022723"/>
    </source>
</evidence>
<dbReference type="InterPro" id="IPR039261">
    <property type="entry name" value="FNR_nucleotide-bd"/>
</dbReference>
<comment type="similarity">
    <text evidence="1 11">Belongs to the PyrK family.</text>
</comment>
<feature type="binding site" evidence="11">
    <location>
        <position position="240"/>
    </location>
    <ligand>
        <name>[2Fe-2S] cluster</name>
        <dbReference type="ChEBI" id="CHEBI:190135"/>
    </ligand>
</feature>
<dbReference type="InterPro" id="IPR023455">
    <property type="entry name" value="Dihydroorotate_DHASE_ETsu"/>
</dbReference>
<feature type="binding site" evidence="11">
    <location>
        <begin position="50"/>
        <end position="53"/>
    </location>
    <ligand>
        <name>FAD</name>
        <dbReference type="ChEBI" id="CHEBI:57692"/>
    </ligand>
</feature>
<evidence type="ECO:0000313" key="14">
    <source>
        <dbReference type="Proteomes" id="UP001595279"/>
    </source>
</evidence>
<dbReference type="PRINTS" id="PR00409">
    <property type="entry name" value="PHDIOXRDTASE"/>
</dbReference>
<dbReference type="EMBL" id="JBHRSA010000034">
    <property type="protein sequence ID" value="MFC3040268.1"/>
    <property type="molecule type" value="Genomic_DNA"/>
</dbReference>